<reference evidence="1 2" key="1">
    <citation type="journal article" date="2019" name="Genome Biol. Evol.">
        <title>Whole-Genome Sequencing of the Giant Devil Catfish, Bagarius yarrelli.</title>
        <authorList>
            <person name="Jiang W."/>
            <person name="Lv Y."/>
            <person name="Cheng L."/>
            <person name="Yang K."/>
            <person name="Chao B."/>
            <person name="Wang X."/>
            <person name="Li Y."/>
            <person name="Pan X."/>
            <person name="You X."/>
            <person name="Zhang Y."/>
            <person name="Yang J."/>
            <person name="Li J."/>
            <person name="Zhang X."/>
            <person name="Liu S."/>
            <person name="Sun C."/>
            <person name="Yang J."/>
            <person name="Shi Q."/>
        </authorList>
    </citation>
    <scope>NUCLEOTIDE SEQUENCE [LARGE SCALE GENOMIC DNA]</scope>
    <source>
        <strain evidence="1">JWS20170419001</strain>
        <tissue evidence="1">Muscle</tissue>
    </source>
</reference>
<proteinExistence type="predicted"/>
<sequence length="75" mass="8763">MLVTTYQESRQERRGRECIQELTESDEQMLKLGEKSQEGGIWEAGDVFESLIGAHRRRQTQQAKIRDEVICFPVH</sequence>
<dbReference type="EMBL" id="VCAZ01000033">
    <property type="protein sequence ID" value="TSL54346.1"/>
    <property type="molecule type" value="Genomic_DNA"/>
</dbReference>
<evidence type="ECO:0000313" key="2">
    <source>
        <dbReference type="Proteomes" id="UP000319801"/>
    </source>
</evidence>
<gene>
    <name evidence="1" type="ORF">Baya_6236</name>
</gene>
<name>A0A556U010_BAGYA</name>
<organism evidence="1 2">
    <name type="scientific">Bagarius yarrelli</name>
    <name type="common">Goonch</name>
    <name type="synonym">Bagrus yarrelli</name>
    <dbReference type="NCBI Taxonomy" id="175774"/>
    <lineage>
        <taxon>Eukaryota</taxon>
        <taxon>Metazoa</taxon>
        <taxon>Chordata</taxon>
        <taxon>Craniata</taxon>
        <taxon>Vertebrata</taxon>
        <taxon>Euteleostomi</taxon>
        <taxon>Actinopterygii</taxon>
        <taxon>Neopterygii</taxon>
        <taxon>Teleostei</taxon>
        <taxon>Ostariophysi</taxon>
        <taxon>Siluriformes</taxon>
        <taxon>Sisoridae</taxon>
        <taxon>Sisorinae</taxon>
        <taxon>Bagarius</taxon>
    </lineage>
</organism>
<evidence type="ECO:0000313" key="1">
    <source>
        <dbReference type="EMBL" id="TSL54346.1"/>
    </source>
</evidence>
<dbReference type="Proteomes" id="UP000319801">
    <property type="component" value="Unassembled WGS sequence"/>
</dbReference>
<comment type="caution">
    <text evidence="1">The sequence shown here is derived from an EMBL/GenBank/DDBJ whole genome shotgun (WGS) entry which is preliminary data.</text>
</comment>
<keyword evidence="2" id="KW-1185">Reference proteome</keyword>
<accession>A0A556U010</accession>
<dbReference type="AlphaFoldDB" id="A0A556U010"/>
<protein>
    <submittedName>
        <fullName evidence="1">Uncharacterized protein</fullName>
    </submittedName>
</protein>